<keyword evidence="1" id="KW-0732">Signal</keyword>
<dbReference type="PANTHER" id="PTHR47592">
    <property type="entry name" value="PBF68 PROTEIN"/>
    <property type="match status" value="1"/>
</dbReference>
<comment type="caution">
    <text evidence="2">The sequence shown here is derived from an EMBL/GenBank/DDBJ whole genome shotgun (WGS) entry which is preliminary data.</text>
</comment>
<feature type="signal peptide" evidence="1">
    <location>
        <begin position="1"/>
        <end position="15"/>
    </location>
</feature>
<evidence type="ECO:0000313" key="2">
    <source>
        <dbReference type="EMBL" id="GJT69661.1"/>
    </source>
</evidence>
<name>A0ABQ5G211_9ASTR</name>
<proteinExistence type="predicted"/>
<evidence type="ECO:0000313" key="3">
    <source>
        <dbReference type="Proteomes" id="UP001151760"/>
    </source>
</evidence>
<dbReference type="EMBL" id="BQNB010018008">
    <property type="protein sequence ID" value="GJT69661.1"/>
    <property type="molecule type" value="Genomic_DNA"/>
</dbReference>
<keyword evidence="3" id="KW-1185">Reference proteome</keyword>
<protein>
    <submittedName>
        <fullName evidence="2">Uncharacterized protein</fullName>
    </submittedName>
</protein>
<gene>
    <name evidence="2" type="ORF">Tco_1028947</name>
</gene>
<reference evidence="2" key="2">
    <citation type="submission" date="2022-01" db="EMBL/GenBank/DDBJ databases">
        <authorList>
            <person name="Yamashiro T."/>
            <person name="Shiraishi A."/>
            <person name="Satake H."/>
            <person name="Nakayama K."/>
        </authorList>
    </citation>
    <scope>NUCLEOTIDE SEQUENCE</scope>
</reference>
<reference evidence="2" key="1">
    <citation type="journal article" date="2022" name="Int. J. Mol. Sci.">
        <title>Draft Genome of Tanacetum Coccineum: Genomic Comparison of Closely Related Tanacetum-Family Plants.</title>
        <authorList>
            <person name="Yamashiro T."/>
            <person name="Shiraishi A."/>
            <person name="Nakayama K."/>
            <person name="Satake H."/>
        </authorList>
    </citation>
    <scope>NUCLEOTIDE SEQUENCE</scope>
</reference>
<accession>A0ABQ5G211</accession>
<dbReference type="Proteomes" id="UP001151760">
    <property type="component" value="Unassembled WGS sequence"/>
</dbReference>
<dbReference type="PANTHER" id="PTHR47592:SF29">
    <property type="entry name" value="ZINC FINGER, CCHC-TYPE"/>
    <property type="match status" value="1"/>
</dbReference>
<sequence length="136" mass="15877">MHFLLSSMSVVYVLTTPISEDDENATIEQIRKRNKWDNDDYVCRGLILNEVSYRIVIVAGPSVVNMMEYKNSLRIAKVEKLATRQMVQAQMDDDIAWWVDPGETVHVCKDRCWFNTYESQIMDLFFKFKMSQQPGA</sequence>
<organism evidence="2 3">
    <name type="scientific">Tanacetum coccineum</name>
    <dbReference type="NCBI Taxonomy" id="301880"/>
    <lineage>
        <taxon>Eukaryota</taxon>
        <taxon>Viridiplantae</taxon>
        <taxon>Streptophyta</taxon>
        <taxon>Embryophyta</taxon>
        <taxon>Tracheophyta</taxon>
        <taxon>Spermatophyta</taxon>
        <taxon>Magnoliopsida</taxon>
        <taxon>eudicotyledons</taxon>
        <taxon>Gunneridae</taxon>
        <taxon>Pentapetalae</taxon>
        <taxon>asterids</taxon>
        <taxon>campanulids</taxon>
        <taxon>Asterales</taxon>
        <taxon>Asteraceae</taxon>
        <taxon>Asteroideae</taxon>
        <taxon>Anthemideae</taxon>
        <taxon>Anthemidinae</taxon>
        <taxon>Tanacetum</taxon>
    </lineage>
</organism>
<feature type="chain" id="PRO_5047046207" evidence="1">
    <location>
        <begin position="16"/>
        <end position="136"/>
    </location>
</feature>
<evidence type="ECO:0000256" key="1">
    <source>
        <dbReference type="SAM" id="SignalP"/>
    </source>
</evidence>